<comment type="caution">
    <text evidence="6">The sequence shown here is derived from an EMBL/GenBank/DDBJ whole genome shotgun (WGS) entry which is preliminary data.</text>
</comment>
<keyword evidence="3" id="KW-0804">Transcription</keyword>
<organism evidence="6 7">
    <name type="scientific">Clostridium omnivorum</name>
    <dbReference type="NCBI Taxonomy" id="1604902"/>
    <lineage>
        <taxon>Bacteria</taxon>
        <taxon>Bacillati</taxon>
        <taxon>Bacillota</taxon>
        <taxon>Clostridia</taxon>
        <taxon>Eubacteriales</taxon>
        <taxon>Clostridiaceae</taxon>
        <taxon>Clostridium</taxon>
    </lineage>
</organism>
<evidence type="ECO:0000313" key="7">
    <source>
        <dbReference type="Proteomes" id="UP001208567"/>
    </source>
</evidence>
<evidence type="ECO:0000259" key="4">
    <source>
        <dbReference type="PROSITE" id="PS50042"/>
    </source>
</evidence>
<proteinExistence type="predicted"/>
<dbReference type="PROSITE" id="PS50042">
    <property type="entry name" value="CNMP_BINDING_3"/>
    <property type="match status" value="1"/>
</dbReference>
<reference evidence="6 7" key="1">
    <citation type="journal article" date="2024" name="Int. J. Syst. Evol. Microbiol.">
        <title>Clostridium omnivorum sp. nov., isolated from anoxic soil under the treatment of reductive soil disinfestation.</title>
        <authorList>
            <person name="Ueki A."/>
            <person name="Tonouchi A."/>
            <person name="Kaku N."/>
            <person name="Honma S."/>
            <person name="Ueki K."/>
        </authorList>
    </citation>
    <scope>NUCLEOTIDE SEQUENCE [LARGE SCALE GENOMIC DNA]</scope>
    <source>
        <strain evidence="6 7">E14</strain>
    </source>
</reference>
<dbReference type="PANTHER" id="PTHR24567:SF74">
    <property type="entry name" value="HTH-TYPE TRANSCRIPTIONAL REGULATOR ARCR"/>
    <property type="match status" value="1"/>
</dbReference>
<dbReference type="Gene3D" id="1.10.10.10">
    <property type="entry name" value="Winged helix-like DNA-binding domain superfamily/Winged helix DNA-binding domain"/>
    <property type="match status" value="1"/>
</dbReference>
<sequence>MDKITVDNLKELHLFDGVEERILKELSEAATVKNFKKGEIIFLDKQVVDTIFIVLSGKYSLYKIGEGAHKKIIFILGRDKILNEVILDNLPASIFCETFEDGKLLLINKCKLVELMKSDFNLTTNMLNSLAIKVRRLYRQMKNTTALKIEKKLAAKFWKLSKDYGVEVEDGTAIKLKISVTYLADMLGSPRETISRAMKKLEELQLISVRDKIIIIPDKEKLAKYFKDI</sequence>
<dbReference type="Pfam" id="PF00027">
    <property type="entry name" value="cNMP_binding"/>
    <property type="match status" value="1"/>
</dbReference>
<dbReference type="InterPro" id="IPR050397">
    <property type="entry name" value="Env_Response_Regulators"/>
</dbReference>
<protein>
    <submittedName>
        <fullName evidence="6">CRP family transcriptional regulator</fullName>
    </submittedName>
</protein>
<dbReference type="RefSeq" id="WP_264848844.1">
    <property type="nucleotide sequence ID" value="NZ_BRXR01000001.1"/>
</dbReference>
<dbReference type="InterPro" id="IPR036390">
    <property type="entry name" value="WH_DNA-bd_sf"/>
</dbReference>
<dbReference type="InterPro" id="IPR014710">
    <property type="entry name" value="RmlC-like_jellyroll"/>
</dbReference>
<name>A0ABQ5N2Y6_9CLOT</name>
<dbReference type="InterPro" id="IPR036388">
    <property type="entry name" value="WH-like_DNA-bd_sf"/>
</dbReference>
<feature type="domain" description="HTH crp-type" evidence="5">
    <location>
        <begin position="147"/>
        <end position="220"/>
    </location>
</feature>
<dbReference type="InterPro" id="IPR000595">
    <property type="entry name" value="cNMP-bd_dom"/>
</dbReference>
<keyword evidence="2" id="KW-0238">DNA-binding</keyword>
<dbReference type="EMBL" id="BRXR01000001">
    <property type="protein sequence ID" value="GLC29551.1"/>
    <property type="molecule type" value="Genomic_DNA"/>
</dbReference>
<evidence type="ECO:0000259" key="5">
    <source>
        <dbReference type="PROSITE" id="PS51063"/>
    </source>
</evidence>
<evidence type="ECO:0000256" key="3">
    <source>
        <dbReference type="ARBA" id="ARBA00023163"/>
    </source>
</evidence>
<evidence type="ECO:0000313" key="6">
    <source>
        <dbReference type="EMBL" id="GLC29551.1"/>
    </source>
</evidence>
<dbReference type="PROSITE" id="PS51063">
    <property type="entry name" value="HTH_CRP_2"/>
    <property type="match status" value="1"/>
</dbReference>
<dbReference type="SMART" id="SM00100">
    <property type="entry name" value="cNMP"/>
    <property type="match status" value="1"/>
</dbReference>
<dbReference type="InterPro" id="IPR012318">
    <property type="entry name" value="HTH_CRP"/>
</dbReference>
<dbReference type="SUPFAM" id="SSF46785">
    <property type="entry name" value="Winged helix' DNA-binding domain"/>
    <property type="match status" value="1"/>
</dbReference>
<keyword evidence="7" id="KW-1185">Reference proteome</keyword>
<feature type="domain" description="Cyclic nucleotide-binding" evidence="4">
    <location>
        <begin position="14"/>
        <end position="121"/>
    </location>
</feature>
<evidence type="ECO:0000256" key="1">
    <source>
        <dbReference type="ARBA" id="ARBA00023015"/>
    </source>
</evidence>
<dbReference type="SUPFAM" id="SSF51206">
    <property type="entry name" value="cAMP-binding domain-like"/>
    <property type="match status" value="1"/>
</dbReference>
<gene>
    <name evidence="6" type="ORF">bsdE14_09610</name>
</gene>
<dbReference type="Pfam" id="PF13545">
    <property type="entry name" value="HTH_Crp_2"/>
    <property type="match status" value="1"/>
</dbReference>
<keyword evidence="1" id="KW-0805">Transcription regulation</keyword>
<dbReference type="CDD" id="cd00038">
    <property type="entry name" value="CAP_ED"/>
    <property type="match status" value="1"/>
</dbReference>
<dbReference type="Gene3D" id="2.60.120.10">
    <property type="entry name" value="Jelly Rolls"/>
    <property type="match status" value="1"/>
</dbReference>
<accession>A0ABQ5N2Y6</accession>
<dbReference type="PANTHER" id="PTHR24567">
    <property type="entry name" value="CRP FAMILY TRANSCRIPTIONAL REGULATORY PROTEIN"/>
    <property type="match status" value="1"/>
</dbReference>
<evidence type="ECO:0000256" key="2">
    <source>
        <dbReference type="ARBA" id="ARBA00023125"/>
    </source>
</evidence>
<dbReference type="SMART" id="SM00419">
    <property type="entry name" value="HTH_CRP"/>
    <property type="match status" value="1"/>
</dbReference>
<dbReference type="InterPro" id="IPR018490">
    <property type="entry name" value="cNMP-bd_dom_sf"/>
</dbReference>
<dbReference type="Proteomes" id="UP001208567">
    <property type="component" value="Unassembled WGS sequence"/>
</dbReference>